<gene>
    <name evidence="2" type="ORF">D0Z08_10620</name>
</gene>
<name>A0A417Y3F8_9ACTN</name>
<feature type="transmembrane region" description="Helical" evidence="1">
    <location>
        <begin position="228"/>
        <end position="249"/>
    </location>
</feature>
<reference evidence="2 3" key="1">
    <citation type="submission" date="2018-09" db="EMBL/GenBank/DDBJ databases">
        <title>Genome sequencing of Nocardioides immobilis CCTCC AB 2017083 for comparison to Nocardioides silvaticus.</title>
        <authorList>
            <person name="Li C."/>
            <person name="Wang G."/>
        </authorList>
    </citation>
    <scope>NUCLEOTIDE SEQUENCE [LARGE SCALE GENOMIC DNA]</scope>
    <source>
        <strain evidence="2 3">CCTCC AB 2017083</strain>
    </source>
</reference>
<feature type="transmembrane region" description="Helical" evidence="1">
    <location>
        <begin position="269"/>
        <end position="297"/>
    </location>
</feature>
<sequence>MLGMLGAAHKPGAIPLRPLGLGNIYDGAFRIIRFNPKATVGSAVLVTAVAMIIPIVVSVVIAFTVGTGISSDGQASEDLSTAEALGLLGSFGSLFLGIYAAQLGIVFVVGMVSHVTRAAAVGRRLSLAEAWAATYGKRWRLLGQALLVGLVSTVAIVAVVLLVVLVAVLTGDVLITVLVGLVATFGAIPLFAWLWIRVVYLATPALMLEPIGVFQSFGRTWRLTAGQFWRTLGIGLLTLLIVQVAGGILTTPVTIGGQLLAVVLPEYSVLVLVLAQAIALIIQNAFVAPFTAAVTSLQYLDQRMRKEAYDVELMREAGLIPR</sequence>
<organism evidence="2 3">
    <name type="scientific">Nocardioides immobilis</name>
    <dbReference type="NCBI Taxonomy" id="2049295"/>
    <lineage>
        <taxon>Bacteria</taxon>
        <taxon>Bacillati</taxon>
        <taxon>Actinomycetota</taxon>
        <taxon>Actinomycetes</taxon>
        <taxon>Propionibacteriales</taxon>
        <taxon>Nocardioidaceae</taxon>
        <taxon>Nocardioides</taxon>
    </lineage>
</organism>
<dbReference type="Proteomes" id="UP000283644">
    <property type="component" value="Unassembled WGS sequence"/>
</dbReference>
<keyword evidence="1" id="KW-0472">Membrane</keyword>
<keyword evidence="1" id="KW-1133">Transmembrane helix</keyword>
<feature type="transmembrane region" description="Helical" evidence="1">
    <location>
        <begin position="40"/>
        <end position="65"/>
    </location>
</feature>
<feature type="transmembrane region" description="Helical" evidence="1">
    <location>
        <begin position="145"/>
        <end position="167"/>
    </location>
</feature>
<evidence type="ECO:0000313" key="3">
    <source>
        <dbReference type="Proteomes" id="UP000283644"/>
    </source>
</evidence>
<keyword evidence="1" id="KW-0812">Transmembrane</keyword>
<feature type="transmembrane region" description="Helical" evidence="1">
    <location>
        <begin position="85"/>
        <end position="109"/>
    </location>
</feature>
<comment type="caution">
    <text evidence="2">The sequence shown here is derived from an EMBL/GenBank/DDBJ whole genome shotgun (WGS) entry which is preliminary data.</text>
</comment>
<feature type="transmembrane region" description="Helical" evidence="1">
    <location>
        <begin position="173"/>
        <end position="196"/>
    </location>
</feature>
<accession>A0A417Y3F8</accession>
<evidence type="ECO:0000256" key="1">
    <source>
        <dbReference type="SAM" id="Phobius"/>
    </source>
</evidence>
<dbReference type="AlphaFoldDB" id="A0A417Y3F8"/>
<proteinExistence type="predicted"/>
<keyword evidence="3" id="KW-1185">Reference proteome</keyword>
<evidence type="ECO:0000313" key="2">
    <source>
        <dbReference type="EMBL" id="RHW27116.1"/>
    </source>
</evidence>
<protein>
    <recommendedName>
        <fullName evidence="4">Glycerophosphoryl diester phosphodiesterase membrane domain-containing protein</fullName>
    </recommendedName>
</protein>
<dbReference type="EMBL" id="QXGH01000014">
    <property type="protein sequence ID" value="RHW27116.1"/>
    <property type="molecule type" value="Genomic_DNA"/>
</dbReference>
<evidence type="ECO:0008006" key="4">
    <source>
        <dbReference type="Google" id="ProtNLM"/>
    </source>
</evidence>